<sequence>MSAWNSSGQAVNGKIGCTDVEIWTFQTRGEMKRKLEKRSFFENPTPILLHVKPCGGLGMFIVLKSTSYFIPSLFLFRSDLI</sequence>
<protein>
    <submittedName>
        <fullName evidence="1">Uncharacterized protein</fullName>
    </submittedName>
</protein>
<comment type="caution">
    <text evidence="1">The sequence shown here is derived from an EMBL/GenBank/DDBJ whole genome shotgun (WGS) entry which is preliminary data.</text>
</comment>
<dbReference type="EMBL" id="JAWDGP010002824">
    <property type="protein sequence ID" value="KAK3779562.1"/>
    <property type="molecule type" value="Genomic_DNA"/>
</dbReference>
<dbReference type="AlphaFoldDB" id="A0AAE1A3F5"/>
<name>A0AAE1A3F5_9GAST</name>
<evidence type="ECO:0000313" key="1">
    <source>
        <dbReference type="EMBL" id="KAK3779562.1"/>
    </source>
</evidence>
<evidence type="ECO:0000313" key="2">
    <source>
        <dbReference type="Proteomes" id="UP001283361"/>
    </source>
</evidence>
<accession>A0AAE1A3F5</accession>
<gene>
    <name evidence="1" type="ORF">RRG08_045307</name>
</gene>
<organism evidence="1 2">
    <name type="scientific">Elysia crispata</name>
    <name type="common">lettuce slug</name>
    <dbReference type="NCBI Taxonomy" id="231223"/>
    <lineage>
        <taxon>Eukaryota</taxon>
        <taxon>Metazoa</taxon>
        <taxon>Spiralia</taxon>
        <taxon>Lophotrochozoa</taxon>
        <taxon>Mollusca</taxon>
        <taxon>Gastropoda</taxon>
        <taxon>Heterobranchia</taxon>
        <taxon>Euthyneura</taxon>
        <taxon>Panpulmonata</taxon>
        <taxon>Sacoglossa</taxon>
        <taxon>Placobranchoidea</taxon>
        <taxon>Plakobranchidae</taxon>
        <taxon>Elysia</taxon>
    </lineage>
</organism>
<dbReference type="Proteomes" id="UP001283361">
    <property type="component" value="Unassembled WGS sequence"/>
</dbReference>
<proteinExistence type="predicted"/>
<reference evidence="1" key="1">
    <citation type="journal article" date="2023" name="G3 (Bethesda)">
        <title>A reference genome for the long-term kleptoplast-retaining sea slug Elysia crispata morphotype clarki.</title>
        <authorList>
            <person name="Eastman K.E."/>
            <person name="Pendleton A.L."/>
            <person name="Shaikh M.A."/>
            <person name="Suttiyut T."/>
            <person name="Ogas R."/>
            <person name="Tomko P."/>
            <person name="Gavelis G."/>
            <person name="Widhalm J.R."/>
            <person name="Wisecaver J.H."/>
        </authorList>
    </citation>
    <scope>NUCLEOTIDE SEQUENCE</scope>
    <source>
        <strain evidence="1">ECLA1</strain>
    </source>
</reference>
<keyword evidence="2" id="KW-1185">Reference proteome</keyword>